<dbReference type="EMBL" id="JAUHJR010000003">
    <property type="protein sequence ID" value="MDN4161528.1"/>
    <property type="molecule type" value="Genomic_DNA"/>
</dbReference>
<dbReference type="InterPro" id="IPR050172">
    <property type="entry name" value="SsuD_RutA_monooxygenase"/>
</dbReference>
<sequence>MTAPLTLHWFLPTSGDSRGLVGAGQGVPKDVTSGLAETLGPGRGEGSVRELFRPPTIDYLAEVARTAERLGFTGVLTPTGTFCEDAWLTTAALVRETTRLRFLVAFRPGVVNPVLAAQMAATYQRISDGRLMLNVVTGGEPVEQARFGDTAPKDERYARTDEFLEVVRGTWGQAPFDFDGTHYRAEGALVSGGIDPLPPIYFGGSSAAAGPVAARHADVYLTWGEPPEQVAEKVAWIRGLAAEQGRTLRFGLRVHTLSRDTSEEAWRHAQWLLDGVDPATVEAAQAAQARSESTGQQRMNALRRAGTAYSSARELEVSPGLWSGVGLVRGGAGTSLVGSHEEVADLIEAYHRVGIDELVLSGYPHVEEASWFAEGVMPHLRRRGLLDDLPEPARASA</sequence>
<keyword evidence="7" id="KW-1185">Reference proteome</keyword>
<dbReference type="Proteomes" id="UP001168537">
    <property type="component" value="Unassembled WGS sequence"/>
</dbReference>
<comment type="caution">
    <text evidence="6">The sequence shown here is derived from an EMBL/GenBank/DDBJ whole genome shotgun (WGS) entry which is preliminary data.</text>
</comment>
<dbReference type="PANTHER" id="PTHR42847">
    <property type="entry name" value="ALKANESULFONATE MONOOXYGENASE"/>
    <property type="match status" value="1"/>
</dbReference>
<dbReference type="InterPro" id="IPR036661">
    <property type="entry name" value="Luciferase-like_sf"/>
</dbReference>
<dbReference type="CDD" id="cd01094">
    <property type="entry name" value="Alkanesulfonate_monoxygenase"/>
    <property type="match status" value="1"/>
</dbReference>
<keyword evidence="1" id="KW-0285">Flavoprotein</keyword>
<evidence type="ECO:0000256" key="3">
    <source>
        <dbReference type="ARBA" id="ARBA00023002"/>
    </source>
</evidence>
<dbReference type="InterPro" id="IPR011251">
    <property type="entry name" value="Luciferase-like_dom"/>
</dbReference>
<protein>
    <submittedName>
        <fullName evidence="6">LLM class flavin-dependent oxidoreductase</fullName>
    </submittedName>
</protein>
<dbReference type="Pfam" id="PF00296">
    <property type="entry name" value="Bac_luciferase"/>
    <property type="match status" value="1"/>
</dbReference>
<evidence type="ECO:0000313" key="7">
    <source>
        <dbReference type="Proteomes" id="UP001168537"/>
    </source>
</evidence>
<reference evidence="6" key="1">
    <citation type="submission" date="2023-06" db="EMBL/GenBank/DDBJ databases">
        <title>Draft genome sequence of Nocardioides sp. SOB72.</title>
        <authorList>
            <person name="Zhang G."/>
        </authorList>
    </citation>
    <scope>NUCLEOTIDE SEQUENCE</scope>
    <source>
        <strain evidence="6">SOB72</strain>
    </source>
</reference>
<keyword evidence="4" id="KW-0503">Monooxygenase</keyword>
<evidence type="ECO:0000256" key="4">
    <source>
        <dbReference type="ARBA" id="ARBA00023033"/>
    </source>
</evidence>
<evidence type="ECO:0000256" key="1">
    <source>
        <dbReference type="ARBA" id="ARBA00022630"/>
    </source>
</evidence>
<gene>
    <name evidence="6" type="ORF">QWY29_09215</name>
</gene>
<name>A0ABT8ETQ5_9ACTN</name>
<evidence type="ECO:0000256" key="2">
    <source>
        <dbReference type="ARBA" id="ARBA00022643"/>
    </source>
</evidence>
<dbReference type="RefSeq" id="WP_300960432.1">
    <property type="nucleotide sequence ID" value="NZ_JAUHJR010000003.1"/>
</dbReference>
<accession>A0ABT8ETQ5</accession>
<evidence type="ECO:0000259" key="5">
    <source>
        <dbReference type="Pfam" id="PF00296"/>
    </source>
</evidence>
<dbReference type="SUPFAM" id="SSF51679">
    <property type="entry name" value="Bacterial luciferase-like"/>
    <property type="match status" value="1"/>
</dbReference>
<keyword evidence="2" id="KW-0288">FMN</keyword>
<proteinExistence type="predicted"/>
<dbReference type="Gene3D" id="3.20.20.30">
    <property type="entry name" value="Luciferase-like domain"/>
    <property type="match status" value="1"/>
</dbReference>
<keyword evidence="3" id="KW-0560">Oxidoreductase</keyword>
<organism evidence="6 7">
    <name type="scientific">Nocardioides abyssi</name>
    <dbReference type="NCBI Taxonomy" id="3058370"/>
    <lineage>
        <taxon>Bacteria</taxon>
        <taxon>Bacillati</taxon>
        <taxon>Actinomycetota</taxon>
        <taxon>Actinomycetes</taxon>
        <taxon>Propionibacteriales</taxon>
        <taxon>Nocardioidaceae</taxon>
        <taxon>Nocardioides</taxon>
    </lineage>
</organism>
<dbReference type="PANTHER" id="PTHR42847:SF4">
    <property type="entry name" value="ALKANESULFONATE MONOOXYGENASE-RELATED"/>
    <property type="match status" value="1"/>
</dbReference>
<feature type="domain" description="Luciferase-like" evidence="5">
    <location>
        <begin position="50"/>
        <end position="357"/>
    </location>
</feature>
<evidence type="ECO:0000313" key="6">
    <source>
        <dbReference type="EMBL" id="MDN4161528.1"/>
    </source>
</evidence>